<reference evidence="1" key="3">
    <citation type="submission" date="2020-10" db="EMBL/GenBank/DDBJ databases">
        <authorList>
            <person name="Sedaghatjoo S."/>
        </authorList>
    </citation>
    <scope>NUCLEOTIDE SEQUENCE</scope>
    <source>
        <strain evidence="1">AZH3</strain>
    </source>
</reference>
<evidence type="ECO:0000313" key="3">
    <source>
        <dbReference type="Proteomes" id="UP000077671"/>
    </source>
</evidence>
<name>A0A177UJR3_9BASI</name>
<comment type="caution">
    <text evidence="2">The sequence shown here is derived from an EMBL/GenBank/DDBJ whole genome shotgun (WGS) entry which is preliminary data.</text>
</comment>
<proteinExistence type="predicted"/>
<organism evidence="2 3">
    <name type="scientific">Tilletia caries</name>
    <name type="common">wheat bunt fungus</name>
    <dbReference type="NCBI Taxonomy" id="13290"/>
    <lineage>
        <taxon>Eukaryota</taxon>
        <taxon>Fungi</taxon>
        <taxon>Dikarya</taxon>
        <taxon>Basidiomycota</taxon>
        <taxon>Ustilaginomycotina</taxon>
        <taxon>Exobasidiomycetes</taxon>
        <taxon>Tilletiales</taxon>
        <taxon>Tilletiaceae</taxon>
        <taxon>Tilletia</taxon>
    </lineage>
</organism>
<evidence type="ECO:0000313" key="1">
    <source>
        <dbReference type="EMBL" id="CAD6899690.1"/>
    </source>
</evidence>
<dbReference type="Proteomes" id="UP000836402">
    <property type="component" value="Unassembled WGS sequence"/>
</dbReference>
<protein>
    <submittedName>
        <fullName evidence="2">Uncharacterized protein</fullName>
    </submittedName>
</protein>
<evidence type="ECO:0000313" key="2">
    <source>
        <dbReference type="EMBL" id="KAE8262702.1"/>
    </source>
</evidence>
<reference evidence="2" key="2">
    <citation type="journal article" date="2019" name="IMA Fungus">
        <title>Genome sequencing and comparison of five Tilletia species to identify candidate genes for the detection of regulated species infecting wheat.</title>
        <authorList>
            <person name="Nguyen H.D.T."/>
            <person name="Sultana T."/>
            <person name="Kesanakurti P."/>
            <person name="Hambleton S."/>
        </authorList>
    </citation>
    <scope>NUCLEOTIDE SEQUENCE</scope>
    <source>
        <strain evidence="2">DAOMC 238032</strain>
    </source>
</reference>
<dbReference type="EMBL" id="LWDD02000211">
    <property type="protein sequence ID" value="KAE8262702.1"/>
    <property type="molecule type" value="Genomic_DNA"/>
</dbReference>
<dbReference type="AlphaFoldDB" id="A0A177UJR3"/>
<dbReference type="Proteomes" id="UP000077671">
    <property type="component" value="Unassembled WGS sequence"/>
</dbReference>
<accession>A0A177UJR3</accession>
<dbReference type="EMBL" id="CAJHJG010000238">
    <property type="protein sequence ID" value="CAD6899690.1"/>
    <property type="molecule type" value="Genomic_DNA"/>
</dbReference>
<keyword evidence="4" id="KW-1185">Reference proteome</keyword>
<gene>
    <name evidence="2" type="ORF">A4X03_0g2252</name>
    <name evidence="1" type="ORF">JKIAZH3_G4036</name>
</gene>
<evidence type="ECO:0000313" key="4">
    <source>
        <dbReference type="Proteomes" id="UP000836402"/>
    </source>
</evidence>
<reference evidence="2" key="1">
    <citation type="submission" date="2016-04" db="EMBL/GenBank/DDBJ databases">
        <authorList>
            <person name="Nguyen H.D."/>
            <person name="Kesanakurti P."/>
            <person name="Cullis J."/>
            <person name="Levesque C.A."/>
            <person name="Hambleton S."/>
        </authorList>
    </citation>
    <scope>NUCLEOTIDE SEQUENCE</scope>
    <source>
        <strain evidence="2">DAOMC 238032</strain>
    </source>
</reference>
<sequence length="292" mass="31927">MSTQYLRILAHHSLPRAAPTLRLVSATRPSRFYQLKAHSPNQAPFNQRNSFSSSAMTLRSRYGTATFKTIPKICASEVRDKIYELLNVNPPPTCRPLFEAQNALYFDEFAQAVGISKEDAYYNTLNKLTLGSAYPNSGRTIGAISVMYVDESGHSHPMHLTKHLQRLCVQRWNAGYGKFCVHGFENSDGLGAVSELCQHYLVLMSILTKPVTSDLADLVSNNRGVKVYLQLNRPPVIEYGSAPNGPSDGPIDGFGSGGMPPFGGMPPTGGVPPMPLSLWPPIGGPEAIDRHL</sequence>